<name>A0A6I6C5X9_9MOLU</name>
<evidence type="ECO:0000313" key="2">
    <source>
        <dbReference type="Proteomes" id="UP000424468"/>
    </source>
</evidence>
<dbReference type="AlphaFoldDB" id="A0A6I6C5X9"/>
<dbReference type="Proteomes" id="UP000424468">
    <property type="component" value="Chromosome"/>
</dbReference>
<organism evidence="1 2">
    <name type="scientific">Spiroplasma tabanidicola</name>
    <dbReference type="NCBI Taxonomy" id="324079"/>
    <lineage>
        <taxon>Bacteria</taxon>
        <taxon>Bacillati</taxon>
        <taxon>Mycoplasmatota</taxon>
        <taxon>Mollicutes</taxon>
        <taxon>Entomoplasmatales</taxon>
        <taxon>Spiroplasmataceae</taxon>
        <taxon>Spiroplasma</taxon>
    </lineage>
</organism>
<keyword evidence="2" id="KW-1185">Reference proteome</keyword>
<evidence type="ECO:0000313" key="1">
    <source>
        <dbReference type="EMBL" id="QGS52307.1"/>
    </source>
</evidence>
<accession>A0A6I6C5X9</accession>
<dbReference type="RefSeq" id="WP_156007153.1">
    <property type="nucleotide sequence ID" value="NZ_CP046276.1"/>
</dbReference>
<dbReference type="EMBL" id="CP046276">
    <property type="protein sequence ID" value="QGS52307.1"/>
    <property type="molecule type" value="Genomic_DNA"/>
</dbReference>
<dbReference type="KEGG" id="stab:STABA_v1c09540"/>
<dbReference type="OrthoDB" id="389234at2"/>
<proteinExistence type="predicted"/>
<reference evidence="1 2" key="1">
    <citation type="submission" date="2019-11" db="EMBL/GenBank/DDBJ databases">
        <title>Complete genome sequence of Spiroplasma tabanidicola TAUS-1 (DSM 22603).</title>
        <authorList>
            <person name="Huang C.-T."/>
            <person name="Lin Y.-C."/>
            <person name="Kuo C.-H."/>
        </authorList>
    </citation>
    <scope>NUCLEOTIDE SEQUENCE [LARGE SCALE GENOMIC DNA]</scope>
    <source>
        <strain evidence="1 2">TAUS-1</strain>
    </source>
</reference>
<protein>
    <submittedName>
        <fullName evidence="1">Uncharacterized protein</fullName>
    </submittedName>
</protein>
<sequence>MVLDIFKRVFEEIINYYNNDCLKDQTINNDNFKIEYDENKLKELDSENELESILNSVIHKVNDLRQENQSQLEDEKFDVKIFAKNEVILSSANVAFESLSECFKNINYLTRQKHGEKVLDINEDFAIQKISSLASNILSRYEHLPTRLKKNSELSKIIEVLKQITSTNEIENILQLSKDILLNYNKILHLDNFVDYDVLVEEYGWVHDVVKLSRVSAGVIGWLVNADIYIGVLSKKYYKVQKSAA</sequence>
<gene>
    <name evidence="1" type="ORF">STABA_v1c09540</name>
</gene>